<keyword evidence="2" id="KW-0732">Signal</keyword>
<proteinExistence type="predicted"/>
<dbReference type="Proteomes" id="UP000464787">
    <property type="component" value="Chromosome"/>
</dbReference>
<organism evidence="3 4">
    <name type="scientific">Xylophilus rhododendri</name>
    <dbReference type="NCBI Taxonomy" id="2697032"/>
    <lineage>
        <taxon>Bacteria</taxon>
        <taxon>Pseudomonadati</taxon>
        <taxon>Pseudomonadota</taxon>
        <taxon>Betaproteobacteria</taxon>
        <taxon>Burkholderiales</taxon>
        <taxon>Xylophilus</taxon>
    </lineage>
</organism>
<feature type="signal peptide" evidence="2">
    <location>
        <begin position="1"/>
        <end position="22"/>
    </location>
</feature>
<dbReference type="AlphaFoldDB" id="A0A857J4G0"/>
<evidence type="ECO:0000256" key="2">
    <source>
        <dbReference type="SAM" id="SignalP"/>
    </source>
</evidence>
<dbReference type="RefSeq" id="WP_160552406.1">
    <property type="nucleotide sequence ID" value="NZ_CP047650.1"/>
</dbReference>
<evidence type="ECO:0000256" key="1">
    <source>
        <dbReference type="SAM" id="MobiDB-lite"/>
    </source>
</evidence>
<dbReference type="EMBL" id="CP047650">
    <property type="protein sequence ID" value="QHI98844.1"/>
    <property type="molecule type" value="Genomic_DNA"/>
</dbReference>
<evidence type="ECO:0000313" key="4">
    <source>
        <dbReference type="Proteomes" id="UP000464787"/>
    </source>
</evidence>
<sequence length="133" mass="13091">MNAIKSTVLIAGLMGLASIASAQVPTTTAGGAATTKVQGQINGPDKSPMTSDTTRAEVKSEATMANKMSKNKTVAAGEASTTGPTGQPNGRPAAENPAVSGMGTTTKDAGVPGARAAVHTKQGIATGEKTARP</sequence>
<protein>
    <submittedName>
        <fullName evidence="3">Uncharacterized protein</fullName>
    </submittedName>
</protein>
<feature type="chain" id="PRO_5032604386" evidence="2">
    <location>
        <begin position="23"/>
        <end position="133"/>
    </location>
</feature>
<keyword evidence="4" id="KW-1185">Reference proteome</keyword>
<accession>A0A857J4G0</accession>
<feature type="region of interest" description="Disordered" evidence="1">
    <location>
        <begin position="25"/>
        <end position="133"/>
    </location>
</feature>
<feature type="compositionally biased region" description="Polar residues" evidence="1">
    <location>
        <begin position="79"/>
        <end position="88"/>
    </location>
</feature>
<gene>
    <name evidence="3" type="ORF">GT347_13105</name>
</gene>
<evidence type="ECO:0000313" key="3">
    <source>
        <dbReference type="EMBL" id="QHI98844.1"/>
    </source>
</evidence>
<name>A0A857J4G0_9BURK</name>
<dbReference type="KEGG" id="xyk:GT347_13105"/>
<reference evidence="3 4" key="1">
    <citation type="submission" date="2020-01" db="EMBL/GenBank/DDBJ databases">
        <title>Genome sequencing of strain KACC 21265.</title>
        <authorList>
            <person name="Heo J."/>
            <person name="Kim S.-J."/>
            <person name="Kim J.-S."/>
            <person name="Hong S.-B."/>
            <person name="Kwon S.-W."/>
        </authorList>
    </citation>
    <scope>NUCLEOTIDE SEQUENCE [LARGE SCALE GENOMIC DNA]</scope>
    <source>
        <strain evidence="3 4">KACC 21265</strain>
    </source>
</reference>
<feature type="compositionally biased region" description="Low complexity" evidence="1">
    <location>
        <begin position="26"/>
        <end position="35"/>
    </location>
</feature>